<gene>
    <name evidence="5" type="ORF">PHAECO_LOCUS6403</name>
</gene>
<dbReference type="OrthoDB" id="10025028at2759"/>
<dbReference type="Pfam" id="PF25561">
    <property type="entry name" value="QRICH1"/>
    <property type="match status" value="1"/>
</dbReference>
<reference evidence="5" key="2">
    <citation type="submission" date="2022-10" db="EMBL/GenBank/DDBJ databases">
        <authorList>
            <consortium name="ENA_rothamsted_submissions"/>
            <consortium name="culmorum"/>
            <person name="King R."/>
        </authorList>
    </citation>
    <scope>NUCLEOTIDE SEQUENCE</scope>
</reference>
<dbReference type="InterPro" id="IPR051284">
    <property type="entry name" value="ZnF_MYMT-QRICH1"/>
</dbReference>
<organism evidence="5 6">
    <name type="scientific">Phaedon cochleariae</name>
    <name type="common">Mustard beetle</name>
    <dbReference type="NCBI Taxonomy" id="80249"/>
    <lineage>
        <taxon>Eukaryota</taxon>
        <taxon>Metazoa</taxon>
        <taxon>Ecdysozoa</taxon>
        <taxon>Arthropoda</taxon>
        <taxon>Hexapoda</taxon>
        <taxon>Insecta</taxon>
        <taxon>Pterygota</taxon>
        <taxon>Neoptera</taxon>
        <taxon>Endopterygota</taxon>
        <taxon>Coleoptera</taxon>
        <taxon>Polyphaga</taxon>
        <taxon>Cucujiformia</taxon>
        <taxon>Chrysomeloidea</taxon>
        <taxon>Chrysomelidae</taxon>
        <taxon>Chrysomelinae</taxon>
        <taxon>Chrysomelini</taxon>
        <taxon>Phaedon</taxon>
    </lineage>
</organism>
<name>A0A9N9SDH9_PHACE</name>
<dbReference type="SMART" id="SM00746">
    <property type="entry name" value="TRASH"/>
    <property type="match status" value="4"/>
</dbReference>
<accession>A0A9N9SDH9</accession>
<keyword evidence="3" id="KW-0832">Ubl conjugation</keyword>
<evidence type="ECO:0000256" key="1">
    <source>
        <dbReference type="ARBA" id="ARBA00022499"/>
    </source>
</evidence>
<keyword evidence="6" id="KW-1185">Reference proteome</keyword>
<reference evidence="5" key="1">
    <citation type="submission" date="2022-01" db="EMBL/GenBank/DDBJ databases">
        <authorList>
            <person name="King R."/>
        </authorList>
    </citation>
    <scope>NUCLEOTIDE SEQUENCE</scope>
</reference>
<dbReference type="Proteomes" id="UP001153737">
    <property type="component" value="Chromosome 2"/>
</dbReference>
<evidence type="ECO:0000256" key="2">
    <source>
        <dbReference type="ARBA" id="ARBA00022553"/>
    </source>
</evidence>
<protein>
    <recommendedName>
        <fullName evidence="4">TRASH domain-containing protein</fullName>
    </recommendedName>
</protein>
<dbReference type="PANTHER" id="PTHR45736">
    <property type="entry name" value="ZINC FINGER MYM-TYPE PROTEIN"/>
    <property type="match status" value="1"/>
</dbReference>
<evidence type="ECO:0000256" key="3">
    <source>
        <dbReference type="ARBA" id="ARBA00022843"/>
    </source>
</evidence>
<dbReference type="InterPro" id="IPR021893">
    <property type="entry name" value="ZMYM2-like_C"/>
</dbReference>
<feature type="domain" description="TRASH" evidence="4">
    <location>
        <begin position="191"/>
        <end position="226"/>
    </location>
</feature>
<feature type="domain" description="TRASH" evidence="4">
    <location>
        <begin position="234"/>
        <end position="273"/>
    </location>
</feature>
<feature type="domain" description="TRASH" evidence="4">
    <location>
        <begin position="279"/>
        <end position="318"/>
    </location>
</feature>
<dbReference type="InterPro" id="IPR057926">
    <property type="entry name" value="QRICH1_dom"/>
</dbReference>
<sequence length="826" mass="95926">MLSVWIIKNIILLDTEMEKFKDQNNWTELAATENDNRFEFVHLSETDPGNDGRRCSACTKNINMKYSVSWEFMDFCDVKCLSKYQKCLSSKCSNCSANIEEAAYGKYYQRLRNCFIIFCSKHCILKYRSSVRICSFCEVVKPENNAFDWLIKKLELSSISDDLPFCSLSCYITFLELTKCQKSETTHKGPCTVCGKNEPLEIILNLKGMETIFCGKKCLIAYTVSHLNLSTEECSVCRKYYSSNVLDENKVFHKNSKMYFCSSTCRHVFTLLNNEVKTCDWCQIDCNYISMVKKCSQEVLPTVQFCSVSCLQKYESTTATLRKCSVKLNKLLLNKDDIFASEPSRATCGKMGVLINNGIIDMSTDTLTKKPQNHPSSGIFIPIPVPIYIPVPMVMYSIPTPYPLPFPIPIPVPIFLPIPRNTMKGVTKEIEKYNNKMLIDPCQSEILLMADALIENEKTNNSDSESEPIVDVEEMKETAIVKNDVENNFDFEWALSDALTDIKIIAEENREKLQGRKRKKSTEINEECKTIKYEENSIGVNGIDYSKDENYMRLDYSLGINAWKQWVSKHNTMQSMTFKSEILKMSPEEFSVALCYFVQELRKPNGDEYAPDTIYYLCLGIQYYLDQNSRYDNIFNDLIYDKFTDYLDALAIQFCALYDDESHFIVTRVEEEHLWETKQLGCYSPHVLLNTLIYFNTKYYCRSNVDEHLQLSFYHILRGGKTLKSTMLRYYPLAKNSRKRRVYEMFENNENPLRCPVRLYEYYLSKCPEGAKNKYDTMYLMPEKHCTSESPVWYSSESLPRRYLAKIVNRVKMVKEINVALLSFDN</sequence>
<dbReference type="PANTHER" id="PTHR45736:SF1">
    <property type="entry name" value="WITHOUT CHILDREN, ISOFORM B"/>
    <property type="match status" value="1"/>
</dbReference>
<evidence type="ECO:0000259" key="4">
    <source>
        <dbReference type="SMART" id="SM00746"/>
    </source>
</evidence>
<feature type="domain" description="TRASH" evidence="4">
    <location>
        <begin position="92"/>
        <end position="131"/>
    </location>
</feature>
<dbReference type="InterPro" id="IPR011017">
    <property type="entry name" value="TRASH_dom"/>
</dbReference>
<evidence type="ECO:0000313" key="5">
    <source>
        <dbReference type="EMBL" id="CAG9818797.1"/>
    </source>
</evidence>
<evidence type="ECO:0000313" key="6">
    <source>
        <dbReference type="Proteomes" id="UP001153737"/>
    </source>
</evidence>
<keyword evidence="1" id="KW-1017">Isopeptide bond</keyword>
<proteinExistence type="predicted"/>
<keyword evidence="2" id="KW-0597">Phosphoprotein</keyword>
<dbReference type="Pfam" id="PF12012">
    <property type="entry name" value="DUF3504"/>
    <property type="match status" value="1"/>
</dbReference>
<dbReference type="EMBL" id="OU896708">
    <property type="protein sequence ID" value="CAG9818797.1"/>
    <property type="molecule type" value="Genomic_DNA"/>
</dbReference>
<dbReference type="AlphaFoldDB" id="A0A9N9SDH9"/>